<sequence>MEDITTARTEEEKEEERAVGDSGYSRSSLVADFDATFTRVRAAFATVCVEAEAARQRLTGAEMEAGAASAAAERARQLAEEMRQALEVEAAAAANPEADPGARSALEGVAGKMSEAVAAQAARVEAAAAEERAAQAALERARAAVQGATARLCELVAPLEAASVHMQQAPLALTATRTVMAGPPAGSKQT</sequence>
<feature type="region of interest" description="Disordered" evidence="1">
    <location>
        <begin position="1"/>
        <end position="24"/>
    </location>
</feature>
<dbReference type="EMBL" id="JAEHOD010000036">
    <property type="protein sequence ID" value="KAG2441271.1"/>
    <property type="molecule type" value="Genomic_DNA"/>
</dbReference>
<dbReference type="Proteomes" id="UP000613740">
    <property type="component" value="Unassembled WGS sequence"/>
</dbReference>
<evidence type="ECO:0000313" key="2">
    <source>
        <dbReference type="EMBL" id="KAG2441271.1"/>
    </source>
</evidence>
<accession>A0A835TC06</accession>
<feature type="compositionally biased region" description="Basic and acidic residues" evidence="1">
    <location>
        <begin position="8"/>
        <end position="19"/>
    </location>
</feature>
<comment type="caution">
    <text evidence="2">The sequence shown here is derived from an EMBL/GenBank/DDBJ whole genome shotgun (WGS) entry which is preliminary data.</text>
</comment>
<dbReference type="AlphaFoldDB" id="A0A835TC06"/>
<keyword evidence="3" id="KW-1185">Reference proteome</keyword>
<reference evidence="2" key="1">
    <citation type="journal article" date="2020" name="bioRxiv">
        <title>Comparative genomics of Chlamydomonas.</title>
        <authorList>
            <person name="Craig R.J."/>
            <person name="Hasan A.R."/>
            <person name="Ness R.W."/>
            <person name="Keightley P.D."/>
        </authorList>
    </citation>
    <scope>NUCLEOTIDE SEQUENCE</scope>
    <source>
        <strain evidence="2">CCAP 11/173</strain>
    </source>
</reference>
<protein>
    <submittedName>
        <fullName evidence="2">Uncharacterized protein</fullName>
    </submittedName>
</protein>
<evidence type="ECO:0000256" key="1">
    <source>
        <dbReference type="SAM" id="MobiDB-lite"/>
    </source>
</evidence>
<proteinExistence type="predicted"/>
<name>A0A835TC06_9CHLO</name>
<organism evidence="2 3">
    <name type="scientific">Chlamydomonas schloesseri</name>
    <dbReference type="NCBI Taxonomy" id="2026947"/>
    <lineage>
        <taxon>Eukaryota</taxon>
        <taxon>Viridiplantae</taxon>
        <taxon>Chlorophyta</taxon>
        <taxon>core chlorophytes</taxon>
        <taxon>Chlorophyceae</taxon>
        <taxon>CS clade</taxon>
        <taxon>Chlamydomonadales</taxon>
        <taxon>Chlamydomonadaceae</taxon>
        <taxon>Chlamydomonas</taxon>
    </lineage>
</organism>
<evidence type="ECO:0000313" key="3">
    <source>
        <dbReference type="Proteomes" id="UP000613740"/>
    </source>
</evidence>
<gene>
    <name evidence="2" type="ORF">HYH02_010113</name>
</gene>